<dbReference type="Gene3D" id="3.30.70.270">
    <property type="match status" value="1"/>
</dbReference>
<dbReference type="InterPro" id="IPR013656">
    <property type="entry name" value="PAS_4"/>
</dbReference>
<feature type="domain" description="PAC" evidence="3">
    <location>
        <begin position="93"/>
        <end position="144"/>
    </location>
</feature>
<dbReference type="InterPro" id="IPR029787">
    <property type="entry name" value="Nucleotide_cyclase"/>
</dbReference>
<dbReference type="Pfam" id="PF00990">
    <property type="entry name" value="GGDEF"/>
    <property type="match status" value="1"/>
</dbReference>
<dbReference type="InterPro" id="IPR000160">
    <property type="entry name" value="GGDEF_dom"/>
</dbReference>
<evidence type="ECO:0000313" key="6">
    <source>
        <dbReference type="Proteomes" id="UP000593910"/>
    </source>
</evidence>
<dbReference type="Pfam" id="PF08448">
    <property type="entry name" value="PAS_4"/>
    <property type="match status" value="1"/>
</dbReference>
<protein>
    <recommendedName>
        <fullName evidence="1">diguanylate cyclase</fullName>
        <ecNumber evidence="1">2.7.7.65</ecNumber>
    </recommendedName>
</protein>
<dbReference type="KEGG" id="smax:FJR03_06480"/>
<dbReference type="Proteomes" id="UP000593910">
    <property type="component" value="Chromosome"/>
</dbReference>
<dbReference type="AlphaFoldDB" id="A0A7M1AVD9"/>
<dbReference type="GO" id="GO:0052621">
    <property type="term" value="F:diguanylate cyclase activity"/>
    <property type="evidence" value="ECO:0007669"/>
    <property type="project" value="UniProtKB-EC"/>
</dbReference>
<dbReference type="FunFam" id="3.30.70.270:FF:000001">
    <property type="entry name" value="Diguanylate cyclase domain protein"/>
    <property type="match status" value="1"/>
</dbReference>
<reference evidence="5 6" key="1">
    <citation type="submission" date="2019-06" db="EMBL/GenBank/DDBJ databases">
        <title>Sulfurimonas gotlandica sp. nov., a chemoautotrophic and psychrotolerant epsilonproteobacterium isolated from a pelagic redoxcline, and an emended description of the genus Sulfurimonas.</title>
        <authorList>
            <person name="Wang S."/>
            <person name="Jiang L."/>
            <person name="Shao Z."/>
        </authorList>
    </citation>
    <scope>NUCLEOTIDE SEQUENCE [LARGE SCALE GENOMIC DNA]</scope>
    <source>
        <strain evidence="5 6">B2</strain>
    </source>
</reference>
<dbReference type="SUPFAM" id="SSF55785">
    <property type="entry name" value="PYP-like sensor domain (PAS domain)"/>
    <property type="match status" value="1"/>
</dbReference>
<dbReference type="PROSITE" id="PS50113">
    <property type="entry name" value="PAC"/>
    <property type="match status" value="1"/>
</dbReference>
<dbReference type="CDD" id="cd01949">
    <property type="entry name" value="GGDEF"/>
    <property type="match status" value="1"/>
</dbReference>
<evidence type="ECO:0000259" key="4">
    <source>
        <dbReference type="PROSITE" id="PS50887"/>
    </source>
</evidence>
<evidence type="ECO:0000313" key="5">
    <source>
        <dbReference type="EMBL" id="QOP41407.1"/>
    </source>
</evidence>
<dbReference type="Gene3D" id="3.30.450.20">
    <property type="entry name" value="PAS domain"/>
    <property type="match status" value="1"/>
</dbReference>
<dbReference type="GO" id="GO:0005886">
    <property type="term" value="C:plasma membrane"/>
    <property type="evidence" value="ECO:0007669"/>
    <property type="project" value="TreeGrafter"/>
</dbReference>
<name>A0A7M1AVD9_9BACT</name>
<comment type="catalytic activity">
    <reaction evidence="2">
        <text>2 GTP = 3',3'-c-di-GMP + 2 diphosphate</text>
        <dbReference type="Rhea" id="RHEA:24898"/>
        <dbReference type="ChEBI" id="CHEBI:33019"/>
        <dbReference type="ChEBI" id="CHEBI:37565"/>
        <dbReference type="ChEBI" id="CHEBI:58805"/>
        <dbReference type="EC" id="2.7.7.65"/>
    </reaction>
</comment>
<dbReference type="NCBIfam" id="TIGR00229">
    <property type="entry name" value="sensory_box"/>
    <property type="match status" value="1"/>
</dbReference>
<dbReference type="PANTHER" id="PTHR45138">
    <property type="entry name" value="REGULATORY COMPONENTS OF SENSORY TRANSDUCTION SYSTEM"/>
    <property type="match status" value="1"/>
</dbReference>
<gene>
    <name evidence="5" type="ORF">FJR03_06480</name>
</gene>
<dbReference type="SMART" id="SM00267">
    <property type="entry name" value="GGDEF"/>
    <property type="match status" value="1"/>
</dbReference>
<dbReference type="InterPro" id="IPR043128">
    <property type="entry name" value="Rev_trsase/Diguanyl_cyclase"/>
</dbReference>
<dbReference type="PANTHER" id="PTHR45138:SF9">
    <property type="entry name" value="DIGUANYLATE CYCLASE DGCM-RELATED"/>
    <property type="match status" value="1"/>
</dbReference>
<keyword evidence="6" id="KW-1185">Reference proteome</keyword>
<organism evidence="5 6">
    <name type="scientific">Sulfurimonas marina</name>
    <dbReference type="NCBI Taxonomy" id="2590551"/>
    <lineage>
        <taxon>Bacteria</taxon>
        <taxon>Pseudomonadati</taxon>
        <taxon>Campylobacterota</taxon>
        <taxon>Epsilonproteobacteria</taxon>
        <taxon>Campylobacterales</taxon>
        <taxon>Sulfurimonadaceae</taxon>
        <taxon>Sulfurimonas</taxon>
    </lineage>
</organism>
<dbReference type="RefSeq" id="WP_193112722.1">
    <property type="nucleotide sequence ID" value="NZ_CP041165.1"/>
</dbReference>
<dbReference type="InterPro" id="IPR050469">
    <property type="entry name" value="Diguanylate_Cyclase"/>
</dbReference>
<evidence type="ECO:0000259" key="3">
    <source>
        <dbReference type="PROSITE" id="PS50113"/>
    </source>
</evidence>
<feature type="domain" description="GGDEF" evidence="4">
    <location>
        <begin position="201"/>
        <end position="328"/>
    </location>
</feature>
<dbReference type="InterPro" id="IPR000014">
    <property type="entry name" value="PAS"/>
</dbReference>
<dbReference type="GO" id="GO:1902201">
    <property type="term" value="P:negative regulation of bacterial-type flagellum-dependent cell motility"/>
    <property type="evidence" value="ECO:0007669"/>
    <property type="project" value="TreeGrafter"/>
</dbReference>
<evidence type="ECO:0000256" key="1">
    <source>
        <dbReference type="ARBA" id="ARBA00012528"/>
    </source>
</evidence>
<dbReference type="SUPFAM" id="SSF55073">
    <property type="entry name" value="Nucleotide cyclase"/>
    <property type="match status" value="1"/>
</dbReference>
<proteinExistence type="predicted"/>
<dbReference type="EMBL" id="CP041165">
    <property type="protein sequence ID" value="QOP41407.1"/>
    <property type="molecule type" value="Genomic_DNA"/>
</dbReference>
<dbReference type="NCBIfam" id="TIGR00254">
    <property type="entry name" value="GGDEF"/>
    <property type="match status" value="1"/>
</dbReference>
<dbReference type="InterPro" id="IPR000700">
    <property type="entry name" value="PAS-assoc_C"/>
</dbReference>
<accession>A0A7M1AVD9</accession>
<dbReference type="EC" id="2.7.7.65" evidence="1"/>
<sequence length="328" mass="38110">MTEHHFDNEAIVEGELQLFRTLWHTSNDNLFIVRRDTNGEYISEKSNRSLEQTFHLLPNQMDGIALKEILDETTYKKIIDRYDECIKKNKPVTYEEKHLIDESGERFWITTILPVTDQESGIIRILGVSREITPIRKAEQTLQELNEKLEQKVIERTKELTIALQQMEKLSITDKLTNLYNRYKIEEVLNSEIHRAQRYDTHFGLLMLDIDKFKNINDNYGHIQGDKILQEFSNILKNYIRESDSVGRWGGEEFLVITPISSQEAIITFADRLRKVIEEHNFDTVGNITVSIGATIYQKGSTIESLIAKADNGLYASKNNGRNSVHYQ</sequence>
<evidence type="ECO:0000256" key="2">
    <source>
        <dbReference type="ARBA" id="ARBA00034247"/>
    </source>
</evidence>
<dbReference type="InterPro" id="IPR035965">
    <property type="entry name" value="PAS-like_dom_sf"/>
</dbReference>
<dbReference type="GO" id="GO:0043709">
    <property type="term" value="P:cell adhesion involved in single-species biofilm formation"/>
    <property type="evidence" value="ECO:0007669"/>
    <property type="project" value="TreeGrafter"/>
</dbReference>
<dbReference type="PROSITE" id="PS50887">
    <property type="entry name" value="GGDEF"/>
    <property type="match status" value="1"/>
</dbReference>